<evidence type="ECO:0000313" key="4">
    <source>
        <dbReference type="Proteomes" id="UP000321378"/>
    </source>
</evidence>
<keyword evidence="5" id="KW-1185">Reference proteome</keyword>
<dbReference type="EMBL" id="AP019840">
    <property type="protein sequence ID" value="BBM52741.1"/>
    <property type="molecule type" value="Genomic_DNA"/>
</dbReference>
<protein>
    <submittedName>
        <fullName evidence="2">SH3 domain protein</fullName>
    </submittedName>
</protein>
<dbReference type="Proteomes" id="UP000321378">
    <property type="component" value="Chromosome"/>
</dbReference>
<dbReference type="Proteomes" id="UP000422644">
    <property type="component" value="Chromosome"/>
</dbReference>
<sequence length="157" mass="18014">MRKLLLMSILLGVSSLGFSKTFFQVYLNDASLANLREKPSSSSKILAGLDMFEEGELIRKEGNWYYIKYRTESGKMLYGYIHKSQGYLMETYVVSSKDGYANIRWEPSSSAKIAGKEKNGKILEVYEEKGDWLYITYGDSPHIPVAYVHRSQVKKEK</sequence>
<evidence type="ECO:0000313" key="2">
    <source>
        <dbReference type="EMBL" id="BBM45517.1"/>
    </source>
</evidence>
<reference evidence="3 4" key="2">
    <citation type="submission" date="2019-07" db="EMBL/GenBank/DDBJ databases">
        <title>Complete Genome Sequence of Leptotrichia trevisanii Strain JMUB3935.</title>
        <authorList>
            <person name="Watanabe S."/>
            <person name="Cui L."/>
        </authorList>
    </citation>
    <scope>NUCLEOTIDE SEQUENCE [LARGE SCALE GENOMIC DNA]</scope>
    <source>
        <strain evidence="3 4">JMUB3935</strain>
    </source>
</reference>
<evidence type="ECO:0000259" key="1">
    <source>
        <dbReference type="PROSITE" id="PS51781"/>
    </source>
</evidence>
<name>A0A510K2S4_9FUSO</name>
<evidence type="ECO:0000313" key="5">
    <source>
        <dbReference type="Proteomes" id="UP000422644"/>
    </source>
</evidence>
<reference evidence="2 5" key="1">
    <citation type="submission" date="2019-07" db="EMBL/GenBank/DDBJ databases">
        <title>Complete Genome Sequence of Leptotrichia trevisanii Strain JMUB3870.</title>
        <authorList>
            <person name="Watanabe S."/>
            <person name="Cui L."/>
        </authorList>
    </citation>
    <scope>NUCLEOTIDE SEQUENCE [LARGE SCALE GENOMIC DNA]</scope>
    <source>
        <strain evidence="2 5">JMUB3870</strain>
    </source>
</reference>
<dbReference type="PANTHER" id="PTHR34408">
    <property type="entry name" value="FAMILY PROTEIN, PUTATIVE-RELATED"/>
    <property type="match status" value="1"/>
</dbReference>
<accession>A0A510K2S4</accession>
<dbReference type="PANTHER" id="PTHR34408:SF1">
    <property type="entry name" value="GLYCOSYL HYDROLASE FAMILY 19 DOMAIN-CONTAINING PROTEIN HI_1415"/>
    <property type="match status" value="1"/>
</dbReference>
<dbReference type="InterPro" id="IPR003646">
    <property type="entry name" value="SH3-like_bac-type"/>
</dbReference>
<dbReference type="InterPro" id="IPR052354">
    <property type="entry name" value="Cell_Wall_Dynamics_Protein"/>
</dbReference>
<feature type="domain" description="SH3b" evidence="1">
    <location>
        <begin position="89"/>
        <end position="157"/>
    </location>
</feature>
<dbReference type="EMBL" id="AP019831">
    <property type="protein sequence ID" value="BBM45517.1"/>
    <property type="molecule type" value="Genomic_DNA"/>
</dbReference>
<dbReference type="PROSITE" id="PS51781">
    <property type="entry name" value="SH3B"/>
    <property type="match status" value="1"/>
</dbReference>
<gene>
    <name evidence="2" type="ORF">JMUB3870_1637</name>
    <name evidence="3" type="ORF">JMUB3935_1721</name>
</gene>
<organism evidence="2 5">
    <name type="scientific">Leptotrichia trevisanii</name>
    <dbReference type="NCBI Taxonomy" id="109328"/>
    <lineage>
        <taxon>Bacteria</taxon>
        <taxon>Fusobacteriati</taxon>
        <taxon>Fusobacteriota</taxon>
        <taxon>Fusobacteriia</taxon>
        <taxon>Fusobacteriales</taxon>
        <taxon>Leptotrichiaceae</taxon>
        <taxon>Leptotrichia</taxon>
    </lineage>
</organism>
<dbReference type="AlphaFoldDB" id="A0A510K2S4"/>
<dbReference type="OrthoDB" id="81910at2"/>
<dbReference type="Pfam" id="PF08239">
    <property type="entry name" value="SH3_3"/>
    <property type="match status" value="2"/>
</dbReference>
<dbReference type="Gene3D" id="2.30.30.40">
    <property type="entry name" value="SH3 Domains"/>
    <property type="match status" value="2"/>
</dbReference>
<evidence type="ECO:0000313" key="3">
    <source>
        <dbReference type="EMBL" id="BBM52741.1"/>
    </source>
</evidence>
<dbReference type="RefSeq" id="WP_146997035.1">
    <property type="nucleotide sequence ID" value="NZ_AP019831.1"/>
</dbReference>
<dbReference type="STRING" id="1122173.GCA_000482505_01104"/>
<proteinExistence type="predicted"/>